<comment type="caution">
    <text evidence="8">The sequence shown here is derived from an EMBL/GenBank/DDBJ whole genome shotgun (WGS) entry which is preliminary data.</text>
</comment>
<evidence type="ECO:0000259" key="7">
    <source>
        <dbReference type="PROSITE" id="PS50966"/>
    </source>
</evidence>
<dbReference type="InterPro" id="IPR006564">
    <property type="entry name" value="Znf_PMZ"/>
</dbReference>
<comment type="similarity">
    <text evidence="1 6">Belongs to the FHY3/FAR1 family.</text>
</comment>
<feature type="domain" description="SWIM-type" evidence="7">
    <location>
        <begin position="188"/>
        <end position="224"/>
    </location>
</feature>
<accession>A0ABR2TTB1</accession>
<keyword evidence="4 6" id="KW-0862">Zinc</keyword>
<dbReference type="InterPro" id="IPR007527">
    <property type="entry name" value="Znf_SWIM"/>
</dbReference>
<evidence type="ECO:0000256" key="1">
    <source>
        <dbReference type="ARBA" id="ARBA00005889"/>
    </source>
</evidence>
<dbReference type="PANTHER" id="PTHR31669:SF157">
    <property type="entry name" value="PROTEIN FAR1-RELATED SEQUENCE"/>
    <property type="match status" value="1"/>
</dbReference>
<evidence type="ECO:0000313" key="9">
    <source>
        <dbReference type="Proteomes" id="UP001396334"/>
    </source>
</evidence>
<protein>
    <recommendedName>
        <fullName evidence="6">Protein FAR1-RELATED SEQUENCE</fullName>
    </recommendedName>
</protein>
<evidence type="ECO:0000256" key="4">
    <source>
        <dbReference type="ARBA" id="ARBA00022833"/>
    </source>
</evidence>
<gene>
    <name evidence="8" type="ORF">V6N11_015579</name>
</gene>
<evidence type="ECO:0000256" key="5">
    <source>
        <dbReference type="PROSITE-ProRule" id="PRU00325"/>
    </source>
</evidence>
<dbReference type="PROSITE" id="PS50966">
    <property type="entry name" value="ZF_SWIM"/>
    <property type="match status" value="1"/>
</dbReference>
<name>A0ABR2TTB1_9ROSI</name>
<dbReference type="InterPro" id="IPR031052">
    <property type="entry name" value="FHY3/FAR1"/>
</dbReference>
<keyword evidence="6" id="KW-0539">Nucleus</keyword>
<sequence>MPKEIGHAFSYLPKTFQVEFDKCIDRSETPEEFESAWQLLLDKYSLRGNEWLQSLYIDRKLWVSTYVRDICFAGMYSTQQNRSVSSLFDGYVNAGTTLQDFAEQYERALDCRYEKEVSAEFETFYTKPVLKTPLPMEKQAAEVYTRKMFLVFQDEIYESLVLAVTSSQDDGLAKIYEVARFDEEHKVCRVGLNIADRIASCSCKMFEFEGILCRHVIAVFKATNIFLLPQHYIMKRWTKNAKEEAEFNALPPVSIHGDSRTGKKQYNLLYQEAVKCAEEGMASNHSFEVALNALREARIKIVSAKKNAINVQKLDTASSTN</sequence>
<dbReference type="Proteomes" id="UP001396334">
    <property type="component" value="Unassembled WGS sequence"/>
</dbReference>
<evidence type="ECO:0000313" key="8">
    <source>
        <dbReference type="EMBL" id="KAK9040418.1"/>
    </source>
</evidence>
<comment type="subcellular location">
    <subcellularLocation>
        <location evidence="6">Nucleus</location>
    </subcellularLocation>
</comment>
<evidence type="ECO:0000256" key="2">
    <source>
        <dbReference type="ARBA" id="ARBA00022723"/>
    </source>
</evidence>
<keyword evidence="2 6" id="KW-0479">Metal-binding</keyword>
<keyword evidence="9" id="KW-1185">Reference proteome</keyword>
<comment type="function">
    <text evidence="6">Putative transcription activator involved in regulating light control of development.</text>
</comment>
<dbReference type="SMART" id="SM00575">
    <property type="entry name" value="ZnF_PMZ"/>
    <property type="match status" value="1"/>
</dbReference>
<evidence type="ECO:0000256" key="6">
    <source>
        <dbReference type="RuleBase" id="RU367018"/>
    </source>
</evidence>
<dbReference type="EMBL" id="JBBPBN010000004">
    <property type="protein sequence ID" value="KAK9040418.1"/>
    <property type="molecule type" value="Genomic_DNA"/>
</dbReference>
<reference evidence="8 9" key="1">
    <citation type="journal article" date="2024" name="G3 (Bethesda)">
        <title>Genome assembly of Hibiscus sabdariffa L. provides insights into metabolisms of medicinal natural products.</title>
        <authorList>
            <person name="Kim T."/>
        </authorList>
    </citation>
    <scope>NUCLEOTIDE SEQUENCE [LARGE SCALE GENOMIC DNA]</scope>
    <source>
        <strain evidence="8">TK-2024</strain>
        <tissue evidence="8">Old leaves</tissue>
    </source>
</reference>
<proteinExistence type="inferred from homology"/>
<evidence type="ECO:0000256" key="3">
    <source>
        <dbReference type="ARBA" id="ARBA00022771"/>
    </source>
</evidence>
<organism evidence="8 9">
    <name type="scientific">Hibiscus sabdariffa</name>
    <name type="common">roselle</name>
    <dbReference type="NCBI Taxonomy" id="183260"/>
    <lineage>
        <taxon>Eukaryota</taxon>
        <taxon>Viridiplantae</taxon>
        <taxon>Streptophyta</taxon>
        <taxon>Embryophyta</taxon>
        <taxon>Tracheophyta</taxon>
        <taxon>Spermatophyta</taxon>
        <taxon>Magnoliopsida</taxon>
        <taxon>eudicotyledons</taxon>
        <taxon>Gunneridae</taxon>
        <taxon>Pentapetalae</taxon>
        <taxon>rosids</taxon>
        <taxon>malvids</taxon>
        <taxon>Malvales</taxon>
        <taxon>Malvaceae</taxon>
        <taxon>Malvoideae</taxon>
        <taxon>Hibiscus</taxon>
    </lineage>
</organism>
<dbReference type="PANTHER" id="PTHR31669">
    <property type="entry name" value="PROTEIN FAR1-RELATED SEQUENCE 10-RELATED"/>
    <property type="match status" value="1"/>
</dbReference>
<dbReference type="Pfam" id="PF04434">
    <property type="entry name" value="SWIM"/>
    <property type="match status" value="1"/>
</dbReference>
<keyword evidence="3 5" id="KW-0863">Zinc-finger</keyword>